<accession>A0A9W6QYZ4</accession>
<dbReference type="PANTHER" id="PTHR38686:SF1">
    <property type="entry name" value="APOLIPOPROTEIN N-ACYLTRANSFERASE"/>
    <property type="match status" value="1"/>
</dbReference>
<evidence type="ECO:0000256" key="6">
    <source>
        <dbReference type="ARBA" id="ARBA00023136"/>
    </source>
</evidence>
<keyword evidence="11" id="KW-1185">Reference proteome</keyword>
<dbReference type="InterPro" id="IPR045378">
    <property type="entry name" value="LNT_N"/>
</dbReference>
<comment type="function">
    <text evidence="8">Catalyzes the phospholipid dependent N-acylation of the N-terminal cysteine of apolipoprotein, the last step in lipoprotein maturation.</text>
</comment>
<feature type="transmembrane region" description="Helical" evidence="8">
    <location>
        <begin position="106"/>
        <end position="128"/>
    </location>
</feature>
<dbReference type="GO" id="GO:0042158">
    <property type="term" value="P:lipoprotein biosynthetic process"/>
    <property type="evidence" value="ECO:0007669"/>
    <property type="project" value="UniProtKB-UniRule"/>
</dbReference>
<dbReference type="PANTHER" id="PTHR38686">
    <property type="entry name" value="APOLIPOPROTEIN N-ACYLTRANSFERASE"/>
    <property type="match status" value="1"/>
</dbReference>
<dbReference type="GO" id="GO:0005886">
    <property type="term" value="C:plasma membrane"/>
    <property type="evidence" value="ECO:0007669"/>
    <property type="project" value="UniProtKB-SubCell"/>
</dbReference>
<evidence type="ECO:0000256" key="1">
    <source>
        <dbReference type="ARBA" id="ARBA00004651"/>
    </source>
</evidence>
<feature type="transmembrane region" description="Helical" evidence="8">
    <location>
        <begin position="75"/>
        <end position="94"/>
    </location>
</feature>
<evidence type="ECO:0000256" key="5">
    <source>
        <dbReference type="ARBA" id="ARBA00022989"/>
    </source>
</evidence>
<dbReference type="InterPro" id="IPR004563">
    <property type="entry name" value="Apolipo_AcylTrfase"/>
</dbReference>
<dbReference type="Gene3D" id="3.60.110.10">
    <property type="entry name" value="Carbon-nitrogen hydrolase"/>
    <property type="match status" value="1"/>
</dbReference>
<keyword evidence="2 8" id="KW-1003">Cell membrane</keyword>
<keyword evidence="4 8" id="KW-0812">Transmembrane</keyword>
<evidence type="ECO:0000256" key="2">
    <source>
        <dbReference type="ARBA" id="ARBA00022475"/>
    </source>
</evidence>
<evidence type="ECO:0000256" key="7">
    <source>
        <dbReference type="ARBA" id="ARBA00023315"/>
    </source>
</evidence>
<feature type="transmembrane region" description="Helical" evidence="8">
    <location>
        <begin position="207"/>
        <end position="228"/>
    </location>
</feature>
<dbReference type="EC" id="2.3.1.269" evidence="8"/>
<feature type="transmembrane region" description="Helical" evidence="8">
    <location>
        <begin position="28"/>
        <end position="45"/>
    </location>
</feature>
<dbReference type="Pfam" id="PF20154">
    <property type="entry name" value="LNT_N"/>
    <property type="match status" value="1"/>
</dbReference>
<sequence length="535" mass="56608">MAAPVTASGAPAREKRNRERIRPSWRGWLLRLLLTAASGYVFYLSFAPRPLWWLAPLAFAGFGLALRGRRLWGGLGYGFVFGLAMYLPLLIWLQDFLGADFGPWPWLALSATLAAYLGVGGALCTLVARLPGAPAWMALVIIATETPRTWWPLGGFPWGRVAFSQPEGAFLSLASIGGAPLVGFAVVLSGFGLAALLTRLNRQRHTLIAPAAATLVPVLAGLAAWPTIATAAEGGTLTVATVQGNAPNVGLALLNESATLRTNHLRQSEQLAAEIRAGAQPEPDLVIWPETATDSFGRADPVLNQAVADLGAPTLVGARFRPPGGQAQNVEIVWDPQTGPGARYAKQQLVPFAEFVPARAIAEWVTPFVDDTSDMLPGSAPSVLDVAGTRVATPICYEIAYDYVSRDAVDNGAQLIVLPTNNAWFGKSEMSYQQLAMARLRAVEHSRAVVVSATSGVSAMIAPDGTITASTSEFTAASLVGRVPLRDTTTLSDRLGAWTEYGLVSAALAGVLIGLGYGRRTRRASADDTRATGAE</sequence>
<gene>
    <name evidence="8 10" type="primary">lnt</name>
    <name evidence="10" type="ORF">Atai01_31930</name>
</gene>
<feature type="transmembrane region" description="Helical" evidence="8">
    <location>
        <begin position="51"/>
        <end position="68"/>
    </location>
</feature>
<comment type="caution">
    <text evidence="10">The sequence shown here is derived from an EMBL/GenBank/DDBJ whole genome shotgun (WGS) entry which is preliminary data.</text>
</comment>
<keyword evidence="7 8" id="KW-0012">Acyltransferase</keyword>
<keyword evidence="6 8" id="KW-0472">Membrane</keyword>
<dbReference type="HAMAP" id="MF_01148">
    <property type="entry name" value="Lnt"/>
    <property type="match status" value="1"/>
</dbReference>
<comment type="subcellular location">
    <subcellularLocation>
        <location evidence="1 8">Cell membrane</location>
        <topology evidence="1 8">Multi-pass membrane protein</topology>
    </subcellularLocation>
</comment>
<organism evidence="10 11">
    <name type="scientific">Amycolatopsis taiwanensis</name>
    <dbReference type="NCBI Taxonomy" id="342230"/>
    <lineage>
        <taxon>Bacteria</taxon>
        <taxon>Bacillati</taxon>
        <taxon>Actinomycetota</taxon>
        <taxon>Actinomycetes</taxon>
        <taxon>Pseudonocardiales</taxon>
        <taxon>Pseudonocardiaceae</taxon>
        <taxon>Amycolatopsis</taxon>
    </lineage>
</organism>
<evidence type="ECO:0000313" key="10">
    <source>
        <dbReference type="EMBL" id="GLY66574.1"/>
    </source>
</evidence>
<dbReference type="GO" id="GO:0016410">
    <property type="term" value="F:N-acyltransferase activity"/>
    <property type="evidence" value="ECO:0007669"/>
    <property type="project" value="UniProtKB-UniRule"/>
</dbReference>
<dbReference type="Pfam" id="PF00795">
    <property type="entry name" value="CN_hydrolase"/>
    <property type="match status" value="1"/>
</dbReference>
<dbReference type="CDD" id="cd07571">
    <property type="entry name" value="ALP_N-acyl_transferase"/>
    <property type="match status" value="1"/>
</dbReference>
<protein>
    <recommendedName>
        <fullName evidence="8">Apolipoprotein N-acyltransferase</fullName>
        <shortName evidence="8">ALP N-acyltransferase</shortName>
        <ecNumber evidence="8">2.3.1.269</ecNumber>
    </recommendedName>
</protein>
<dbReference type="SUPFAM" id="SSF56317">
    <property type="entry name" value="Carbon-nitrogen hydrolase"/>
    <property type="match status" value="1"/>
</dbReference>
<comment type="pathway">
    <text evidence="8">Protein modification; lipoprotein biosynthesis (N-acyl transfer).</text>
</comment>
<reference evidence="10" key="1">
    <citation type="submission" date="2023-03" db="EMBL/GenBank/DDBJ databases">
        <title>Amycolatopsis taiwanensis NBRC 103393.</title>
        <authorList>
            <person name="Ichikawa N."/>
            <person name="Sato H."/>
            <person name="Tonouchi N."/>
        </authorList>
    </citation>
    <scope>NUCLEOTIDE SEQUENCE</scope>
    <source>
        <strain evidence="10">NBRC 103393</strain>
    </source>
</reference>
<dbReference type="AlphaFoldDB" id="A0A9W6QYZ4"/>
<evidence type="ECO:0000256" key="4">
    <source>
        <dbReference type="ARBA" id="ARBA00022692"/>
    </source>
</evidence>
<feature type="transmembrane region" description="Helical" evidence="8">
    <location>
        <begin position="498"/>
        <end position="517"/>
    </location>
</feature>
<proteinExistence type="inferred from homology"/>
<evidence type="ECO:0000256" key="8">
    <source>
        <dbReference type="HAMAP-Rule" id="MF_01148"/>
    </source>
</evidence>
<dbReference type="NCBIfam" id="TIGR00546">
    <property type="entry name" value="lnt"/>
    <property type="match status" value="1"/>
</dbReference>
<dbReference type="InterPro" id="IPR036526">
    <property type="entry name" value="C-N_Hydrolase_sf"/>
</dbReference>
<feature type="transmembrane region" description="Helical" evidence="8">
    <location>
        <begin position="135"/>
        <end position="153"/>
    </location>
</feature>
<dbReference type="Proteomes" id="UP001165136">
    <property type="component" value="Unassembled WGS sequence"/>
</dbReference>
<dbReference type="PROSITE" id="PS50263">
    <property type="entry name" value="CN_HYDROLASE"/>
    <property type="match status" value="1"/>
</dbReference>
<comment type="catalytic activity">
    <reaction evidence="8">
        <text>N-terminal S-1,2-diacyl-sn-glyceryl-L-cysteinyl-[lipoprotein] + a glycerophospholipid = N-acyl-S-1,2-diacyl-sn-glyceryl-L-cysteinyl-[lipoprotein] + a 2-acyl-sn-glycero-3-phospholipid + H(+)</text>
        <dbReference type="Rhea" id="RHEA:48228"/>
        <dbReference type="Rhea" id="RHEA-COMP:14681"/>
        <dbReference type="Rhea" id="RHEA-COMP:14684"/>
        <dbReference type="ChEBI" id="CHEBI:15378"/>
        <dbReference type="ChEBI" id="CHEBI:136912"/>
        <dbReference type="ChEBI" id="CHEBI:140656"/>
        <dbReference type="ChEBI" id="CHEBI:140657"/>
        <dbReference type="ChEBI" id="CHEBI:140660"/>
        <dbReference type="EC" id="2.3.1.269"/>
    </reaction>
</comment>
<evidence type="ECO:0000259" key="9">
    <source>
        <dbReference type="PROSITE" id="PS50263"/>
    </source>
</evidence>
<dbReference type="RefSeq" id="WP_432705781.1">
    <property type="nucleotide sequence ID" value="NZ_BSTI01000006.1"/>
</dbReference>
<dbReference type="EMBL" id="BSTI01000006">
    <property type="protein sequence ID" value="GLY66574.1"/>
    <property type="molecule type" value="Genomic_DNA"/>
</dbReference>
<keyword evidence="3 8" id="KW-0808">Transferase</keyword>
<dbReference type="InterPro" id="IPR003010">
    <property type="entry name" value="C-N_Hydrolase"/>
</dbReference>
<feature type="domain" description="CN hydrolase" evidence="9">
    <location>
        <begin position="237"/>
        <end position="485"/>
    </location>
</feature>
<evidence type="ECO:0000313" key="11">
    <source>
        <dbReference type="Proteomes" id="UP001165136"/>
    </source>
</evidence>
<evidence type="ECO:0000256" key="3">
    <source>
        <dbReference type="ARBA" id="ARBA00022679"/>
    </source>
</evidence>
<feature type="transmembrane region" description="Helical" evidence="8">
    <location>
        <begin position="173"/>
        <end position="195"/>
    </location>
</feature>
<name>A0A9W6QYZ4_9PSEU</name>
<keyword evidence="5 8" id="KW-1133">Transmembrane helix</keyword>
<comment type="similarity">
    <text evidence="8">Belongs to the CN hydrolase family. Apolipoprotein N-acyltransferase subfamily.</text>
</comment>